<dbReference type="Proteomes" id="UP000051757">
    <property type="component" value="Unassembled WGS sequence"/>
</dbReference>
<organism evidence="2 3">
    <name type="scientific">Stenotrophomonas beteli</name>
    <dbReference type="NCBI Taxonomy" id="3384461"/>
    <lineage>
        <taxon>Bacteria</taxon>
        <taxon>Pseudomonadati</taxon>
        <taxon>Pseudomonadota</taxon>
        <taxon>Gammaproteobacteria</taxon>
        <taxon>Lysobacterales</taxon>
        <taxon>Lysobacteraceae</taxon>
        <taxon>Stenotrophomonas</taxon>
        <taxon>Stenotrophomonas maltophilia group</taxon>
    </lineage>
</organism>
<feature type="domain" description="RNA polymerase sigma-70 region 2" evidence="1">
    <location>
        <begin position="18"/>
        <end position="72"/>
    </location>
</feature>
<dbReference type="SUPFAM" id="SSF88946">
    <property type="entry name" value="Sigma2 domain of RNA polymerase sigma factors"/>
    <property type="match status" value="1"/>
</dbReference>
<dbReference type="AlphaFoldDB" id="A0A0R0B3A3"/>
<dbReference type="EMBL" id="LLXV01000061">
    <property type="protein sequence ID" value="KRG48231.1"/>
    <property type="molecule type" value="Genomic_DNA"/>
</dbReference>
<evidence type="ECO:0000259" key="1">
    <source>
        <dbReference type="Pfam" id="PF04542"/>
    </source>
</evidence>
<dbReference type="Gene3D" id="3.40.50.11550">
    <property type="match status" value="1"/>
</dbReference>
<proteinExistence type="predicted"/>
<dbReference type="Pfam" id="PF04542">
    <property type="entry name" value="Sigma70_r2"/>
    <property type="match status" value="1"/>
</dbReference>
<dbReference type="Gene3D" id="1.10.1740.10">
    <property type="match status" value="1"/>
</dbReference>
<name>A0A0R0B3A3_9GAMM</name>
<reference evidence="2 3" key="1">
    <citation type="journal article" date="2016" name="Front. Microbiol.">
        <title>Genome Sequence of Type Strains of Genus Stenotrophomonas.</title>
        <authorList>
            <person name="Patil P.P."/>
            <person name="Midha S."/>
            <person name="Kumar S."/>
            <person name="Patil P.B."/>
        </authorList>
    </citation>
    <scope>NUCLEOTIDE SEQUENCE [LARGE SCALE GENOMIC DNA]</scope>
    <source>
        <strain evidence="2 3">LMG 978</strain>
    </source>
</reference>
<dbReference type="OrthoDB" id="9794372at2"/>
<sequence length="208" mass="22639">MSTPVEPTDVAQLCAAPYRPLHAHVRRNLPQRSGADDVAQEACLRLLSNGRTYLYRVAHTLMASHYRQRQRRRDAPLEDSHVLAPVDPAPQPVDLLLCTLELYSRHASPPRAQVPCTAAGKFRDERLPDGTQVRLSPGSQVRDTRMAQVLASAPAPALLIAGRWHVLRGTGVPGYLPPGAAARVIALASPDETVDATDADLLWVLGDE</sequence>
<comment type="caution">
    <text evidence="2">The sequence shown here is derived from an EMBL/GenBank/DDBJ whole genome shotgun (WGS) entry which is preliminary data.</text>
</comment>
<dbReference type="GO" id="GO:0006352">
    <property type="term" value="P:DNA-templated transcription initiation"/>
    <property type="evidence" value="ECO:0007669"/>
    <property type="project" value="InterPro"/>
</dbReference>
<protein>
    <recommendedName>
        <fullName evidence="1">RNA polymerase sigma-70 region 2 domain-containing protein</fullName>
    </recommendedName>
</protein>
<dbReference type="InterPro" id="IPR013325">
    <property type="entry name" value="RNA_pol_sigma_r2"/>
</dbReference>
<gene>
    <name evidence="2" type="ORF">ARC23_17260</name>
</gene>
<accession>A0A0R0B3A3</accession>
<evidence type="ECO:0000313" key="2">
    <source>
        <dbReference type="EMBL" id="KRG48231.1"/>
    </source>
</evidence>
<keyword evidence="3" id="KW-1185">Reference proteome</keyword>
<dbReference type="SUPFAM" id="SSF159501">
    <property type="entry name" value="EreA/ChaN-like"/>
    <property type="match status" value="1"/>
</dbReference>
<dbReference type="InterPro" id="IPR007627">
    <property type="entry name" value="RNA_pol_sigma70_r2"/>
</dbReference>
<dbReference type="GO" id="GO:0003700">
    <property type="term" value="F:DNA-binding transcription factor activity"/>
    <property type="evidence" value="ECO:0007669"/>
    <property type="project" value="InterPro"/>
</dbReference>
<evidence type="ECO:0000313" key="3">
    <source>
        <dbReference type="Proteomes" id="UP000051757"/>
    </source>
</evidence>